<name>A0A8J9U0Y9_PHATR</name>
<evidence type="ECO:0000256" key="2">
    <source>
        <dbReference type="ARBA" id="ARBA00013194"/>
    </source>
</evidence>
<protein>
    <recommendedName>
        <fullName evidence="2 5">peptidylprolyl isomerase</fullName>
        <ecNumber evidence="2 5">5.2.1.8</ecNumber>
    </recommendedName>
</protein>
<evidence type="ECO:0000313" key="7">
    <source>
        <dbReference type="EMBL" id="CAG9294673.1"/>
    </source>
</evidence>
<feature type="non-terminal residue" evidence="7">
    <location>
        <position position="1"/>
    </location>
</feature>
<keyword evidence="4 5" id="KW-0413">Isomerase</keyword>
<evidence type="ECO:0000256" key="5">
    <source>
        <dbReference type="PROSITE-ProRule" id="PRU00277"/>
    </source>
</evidence>
<dbReference type="Gene3D" id="3.10.50.40">
    <property type="match status" value="1"/>
</dbReference>
<dbReference type="GO" id="GO:0003755">
    <property type="term" value="F:peptidyl-prolyl cis-trans isomerase activity"/>
    <property type="evidence" value="ECO:0007669"/>
    <property type="project" value="UniProtKB-KW"/>
</dbReference>
<keyword evidence="3 5" id="KW-0697">Rotamase</keyword>
<reference evidence="7" key="1">
    <citation type="submission" date="2022-02" db="EMBL/GenBank/DDBJ databases">
        <authorList>
            <person name="Giguere J D."/>
        </authorList>
    </citation>
    <scope>NUCLEOTIDE SEQUENCE</scope>
    <source>
        <strain evidence="7">CCAP 1055/1</strain>
    </source>
</reference>
<dbReference type="EMBL" id="OU594950">
    <property type="protein sequence ID" value="CAG9294673.1"/>
    <property type="molecule type" value="Genomic_DNA"/>
</dbReference>
<evidence type="ECO:0000256" key="3">
    <source>
        <dbReference type="ARBA" id="ARBA00023110"/>
    </source>
</evidence>
<dbReference type="Proteomes" id="UP000836788">
    <property type="component" value="Chromosome 9"/>
</dbReference>
<dbReference type="InterPro" id="IPR001179">
    <property type="entry name" value="PPIase_FKBP_dom"/>
</dbReference>
<comment type="catalytic activity">
    <reaction evidence="1 5">
        <text>[protein]-peptidylproline (omega=180) = [protein]-peptidylproline (omega=0)</text>
        <dbReference type="Rhea" id="RHEA:16237"/>
        <dbReference type="Rhea" id="RHEA-COMP:10747"/>
        <dbReference type="Rhea" id="RHEA-COMP:10748"/>
        <dbReference type="ChEBI" id="CHEBI:83833"/>
        <dbReference type="ChEBI" id="CHEBI:83834"/>
        <dbReference type="EC" id="5.2.1.8"/>
    </reaction>
</comment>
<dbReference type="PROSITE" id="PS50059">
    <property type="entry name" value="FKBP_PPIASE"/>
    <property type="match status" value="1"/>
</dbReference>
<dbReference type="SUPFAM" id="SSF54534">
    <property type="entry name" value="FKBP-like"/>
    <property type="match status" value="1"/>
</dbReference>
<sequence length="97" mass="10369">GLKYLDLVVGDGPTPRYGQLLSIAYTAYGKLPAAARNNQPQQFDRDDGYVVKHGNGRIIPGLDEGLHGMRVGGTRRILVPPKLGYVDSGLGPMPALP</sequence>
<organism evidence="7">
    <name type="scientific">Phaeodactylum tricornutum</name>
    <name type="common">Diatom</name>
    <dbReference type="NCBI Taxonomy" id="2850"/>
    <lineage>
        <taxon>Eukaryota</taxon>
        <taxon>Sar</taxon>
        <taxon>Stramenopiles</taxon>
        <taxon>Ochrophyta</taxon>
        <taxon>Bacillariophyta</taxon>
        <taxon>Bacillariophyceae</taxon>
        <taxon>Bacillariophycidae</taxon>
        <taxon>Naviculales</taxon>
        <taxon>Phaeodactylaceae</taxon>
        <taxon>Phaeodactylum</taxon>
    </lineage>
</organism>
<feature type="non-terminal residue" evidence="7">
    <location>
        <position position="97"/>
    </location>
</feature>
<evidence type="ECO:0000256" key="1">
    <source>
        <dbReference type="ARBA" id="ARBA00000971"/>
    </source>
</evidence>
<evidence type="ECO:0000259" key="6">
    <source>
        <dbReference type="PROSITE" id="PS50059"/>
    </source>
</evidence>
<dbReference type="AlphaFoldDB" id="A0A8J9U0Y9"/>
<dbReference type="Pfam" id="PF00254">
    <property type="entry name" value="FKBP_C"/>
    <property type="match status" value="1"/>
</dbReference>
<dbReference type="PANTHER" id="PTHR43811:SF19">
    <property type="entry name" value="39 KDA FK506-BINDING NUCLEAR PROTEIN"/>
    <property type="match status" value="1"/>
</dbReference>
<evidence type="ECO:0000256" key="4">
    <source>
        <dbReference type="ARBA" id="ARBA00023235"/>
    </source>
</evidence>
<dbReference type="InterPro" id="IPR046357">
    <property type="entry name" value="PPIase_dom_sf"/>
</dbReference>
<feature type="domain" description="PPIase FKBP-type" evidence="6">
    <location>
        <begin position="18"/>
        <end position="97"/>
    </location>
</feature>
<proteinExistence type="predicted"/>
<dbReference type="PANTHER" id="PTHR43811">
    <property type="entry name" value="FKBP-TYPE PEPTIDYL-PROLYL CIS-TRANS ISOMERASE FKPA"/>
    <property type="match status" value="1"/>
</dbReference>
<dbReference type="EC" id="5.2.1.8" evidence="2 5"/>
<gene>
    <name evidence="7" type="ORF">PTTT1_LOCUS55459</name>
</gene>
<accession>A0A8J9U0Y9</accession>